<dbReference type="Pfam" id="PF00551">
    <property type="entry name" value="Formyl_trans_N"/>
    <property type="match status" value="1"/>
</dbReference>
<dbReference type="InterPro" id="IPR002376">
    <property type="entry name" value="Formyl_transf_N"/>
</dbReference>
<sequence>MKIIFAGTPDFAAVALAALIKLGHTICAVYCQPDRPAGRGRKLKKGPVKLLAEEHGLAVYQPPSLKKPEIVAQLQQHDADIMVVVAYGLILPANVLSIPKKGCINIHGSLLPRWRGAAPIHRAIMAGDAETGITIIQMDEGLDTGDMLLRYPCAINDDETGQSLHDKLAHLGGEAILAALHLIGTGEQQPVKQKDALTCYAAKIAKKEAWLDWSLSAEELARKIRAFNPWPVARCNLTNQTFLIWDAERLESLQQATPGELIAATDQGLDIATGDGVLRITQVQLPGKRPVIVADLLRSRVIEVGSVFTGPTE</sequence>
<protein>
    <recommendedName>
        <fullName evidence="2">methionyl-tRNA formyltransferase</fullName>
        <ecNumber evidence="2">2.1.2.9</ecNumber>
    </recommendedName>
</protein>
<dbReference type="InterPro" id="IPR037022">
    <property type="entry name" value="Formyl_trans_C_sf"/>
</dbReference>
<dbReference type="InterPro" id="IPR044135">
    <property type="entry name" value="Met-tRNA-FMT_C"/>
</dbReference>
<organism evidence="7">
    <name type="scientific">hydrothermal vent metagenome</name>
    <dbReference type="NCBI Taxonomy" id="652676"/>
    <lineage>
        <taxon>unclassified sequences</taxon>
        <taxon>metagenomes</taxon>
        <taxon>ecological metagenomes</taxon>
    </lineage>
</organism>
<dbReference type="PROSITE" id="PS00373">
    <property type="entry name" value="GART"/>
    <property type="match status" value="1"/>
</dbReference>
<gene>
    <name evidence="7" type="ORF">MNBD_GAMMA16-1181</name>
</gene>
<reference evidence="7" key="1">
    <citation type="submission" date="2018-06" db="EMBL/GenBank/DDBJ databases">
        <authorList>
            <person name="Zhirakovskaya E."/>
        </authorList>
    </citation>
    <scope>NUCLEOTIDE SEQUENCE</scope>
</reference>
<dbReference type="InterPro" id="IPR036477">
    <property type="entry name" value="Formyl_transf_N_sf"/>
</dbReference>
<dbReference type="InterPro" id="IPR041711">
    <property type="entry name" value="Met-tRNA-FMT_N"/>
</dbReference>
<dbReference type="AlphaFoldDB" id="A0A3B1A4K3"/>
<dbReference type="CDD" id="cd08646">
    <property type="entry name" value="FMT_core_Met-tRNA-FMT_N"/>
    <property type="match status" value="1"/>
</dbReference>
<keyword evidence="3 7" id="KW-0808">Transferase</keyword>
<dbReference type="CDD" id="cd08704">
    <property type="entry name" value="Met_tRNA_FMT_C"/>
    <property type="match status" value="1"/>
</dbReference>
<dbReference type="SUPFAM" id="SSF53328">
    <property type="entry name" value="Formyltransferase"/>
    <property type="match status" value="1"/>
</dbReference>
<evidence type="ECO:0000259" key="5">
    <source>
        <dbReference type="Pfam" id="PF00551"/>
    </source>
</evidence>
<accession>A0A3B1A4K3</accession>
<evidence type="ECO:0000313" key="7">
    <source>
        <dbReference type="EMBL" id="VAW88654.1"/>
    </source>
</evidence>
<evidence type="ECO:0000256" key="1">
    <source>
        <dbReference type="ARBA" id="ARBA00010699"/>
    </source>
</evidence>
<dbReference type="HAMAP" id="MF_00182">
    <property type="entry name" value="Formyl_trans"/>
    <property type="match status" value="1"/>
</dbReference>
<feature type="domain" description="Formyl transferase C-terminal" evidence="6">
    <location>
        <begin position="203"/>
        <end position="299"/>
    </location>
</feature>
<dbReference type="Gene3D" id="3.40.50.170">
    <property type="entry name" value="Formyl transferase, N-terminal domain"/>
    <property type="match status" value="1"/>
</dbReference>
<dbReference type="EC" id="2.1.2.9" evidence="2"/>
<dbReference type="InterPro" id="IPR001555">
    <property type="entry name" value="GART_AS"/>
</dbReference>
<evidence type="ECO:0000256" key="4">
    <source>
        <dbReference type="ARBA" id="ARBA00022917"/>
    </source>
</evidence>
<dbReference type="Pfam" id="PF02911">
    <property type="entry name" value="Formyl_trans_C"/>
    <property type="match status" value="1"/>
</dbReference>
<dbReference type="Gene3D" id="3.10.25.10">
    <property type="entry name" value="Formyl transferase, C-terminal domain"/>
    <property type="match status" value="1"/>
</dbReference>
<dbReference type="EMBL" id="UOFO01000149">
    <property type="protein sequence ID" value="VAW88654.1"/>
    <property type="molecule type" value="Genomic_DNA"/>
</dbReference>
<dbReference type="GO" id="GO:0005829">
    <property type="term" value="C:cytosol"/>
    <property type="evidence" value="ECO:0007669"/>
    <property type="project" value="TreeGrafter"/>
</dbReference>
<dbReference type="InterPro" id="IPR005794">
    <property type="entry name" value="Fmt"/>
</dbReference>
<dbReference type="SUPFAM" id="SSF50486">
    <property type="entry name" value="FMT C-terminal domain-like"/>
    <property type="match status" value="1"/>
</dbReference>
<dbReference type="PANTHER" id="PTHR11138">
    <property type="entry name" value="METHIONYL-TRNA FORMYLTRANSFERASE"/>
    <property type="match status" value="1"/>
</dbReference>
<dbReference type="GO" id="GO:0004479">
    <property type="term" value="F:methionyl-tRNA formyltransferase activity"/>
    <property type="evidence" value="ECO:0007669"/>
    <property type="project" value="UniProtKB-EC"/>
</dbReference>
<dbReference type="InterPro" id="IPR011034">
    <property type="entry name" value="Formyl_transferase-like_C_sf"/>
</dbReference>
<evidence type="ECO:0000256" key="3">
    <source>
        <dbReference type="ARBA" id="ARBA00022679"/>
    </source>
</evidence>
<evidence type="ECO:0000259" key="6">
    <source>
        <dbReference type="Pfam" id="PF02911"/>
    </source>
</evidence>
<keyword evidence="4" id="KW-0648">Protein biosynthesis</keyword>
<dbReference type="InterPro" id="IPR005793">
    <property type="entry name" value="Formyl_trans_C"/>
</dbReference>
<feature type="domain" description="Formyl transferase N-terminal" evidence="5">
    <location>
        <begin position="1"/>
        <end position="179"/>
    </location>
</feature>
<proteinExistence type="inferred from homology"/>
<comment type="similarity">
    <text evidence="1">Belongs to the Fmt family.</text>
</comment>
<evidence type="ECO:0000256" key="2">
    <source>
        <dbReference type="ARBA" id="ARBA00012261"/>
    </source>
</evidence>
<name>A0A3B1A4K3_9ZZZZ</name>
<dbReference type="NCBIfam" id="TIGR00460">
    <property type="entry name" value="fmt"/>
    <property type="match status" value="1"/>
</dbReference>
<dbReference type="PANTHER" id="PTHR11138:SF5">
    <property type="entry name" value="METHIONYL-TRNA FORMYLTRANSFERASE, MITOCHONDRIAL"/>
    <property type="match status" value="1"/>
</dbReference>